<evidence type="ECO:0000256" key="1">
    <source>
        <dbReference type="SAM" id="SignalP"/>
    </source>
</evidence>
<dbReference type="Pfam" id="PF11152">
    <property type="entry name" value="CCB2_CCB4"/>
    <property type="match status" value="1"/>
</dbReference>
<evidence type="ECO:0008006" key="4">
    <source>
        <dbReference type="Google" id="ProtNLM"/>
    </source>
</evidence>
<dbReference type="PANTHER" id="PTHR34943">
    <property type="match status" value="1"/>
</dbReference>
<dbReference type="GO" id="GO:0010190">
    <property type="term" value="P:cytochrome b6f complex assembly"/>
    <property type="evidence" value="ECO:0007669"/>
    <property type="project" value="TreeGrafter"/>
</dbReference>
<accession>A0AAD7XII7</accession>
<sequence>MLFVLVASFTCRGGRALQANTKIALGSAGLVAQAANRAFLAGNLAMDAQSRVDLLCTAALCGLILEGLSTREVVKRTEDTVALEGVRGVSFAADLRGPQLTAASWAATTVADSIPSVRSVLAWRGDKTLFRYGTLGPKPIDTTALGVVRGETYYPDLQALPARVDFQCLPRNTPSALIVPVGDTRLLVACDTKRALSPKDTAWIRAIAARLDLAFAADVVS</sequence>
<name>A0AAD7XII7_9STRA</name>
<keyword evidence="3" id="KW-1185">Reference proteome</keyword>
<dbReference type="Proteomes" id="UP001230188">
    <property type="component" value="Unassembled WGS sequence"/>
</dbReference>
<feature type="chain" id="PRO_5042231048" description="GAF domain-containing protein" evidence="1">
    <location>
        <begin position="17"/>
        <end position="221"/>
    </location>
</feature>
<evidence type="ECO:0000313" key="3">
    <source>
        <dbReference type="Proteomes" id="UP001230188"/>
    </source>
</evidence>
<comment type="caution">
    <text evidence="2">The sequence shown here is derived from an EMBL/GenBank/DDBJ whole genome shotgun (WGS) entry which is preliminary data.</text>
</comment>
<organism evidence="2 3">
    <name type="scientific">Chrysophaeum taylorii</name>
    <dbReference type="NCBI Taxonomy" id="2483200"/>
    <lineage>
        <taxon>Eukaryota</taxon>
        <taxon>Sar</taxon>
        <taxon>Stramenopiles</taxon>
        <taxon>Ochrophyta</taxon>
        <taxon>Pelagophyceae</taxon>
        <taxon>Pelagomonadales</taxon>
        <taxon>Pelagomonadaceae</taxon>
        <taxon>Chrysophaeum</taxon>
    </lineage>
</organism>
<evidence type="ECO:0000313" key="2">
    <source>
        <dbReference type="EMBL" id="KAJ8599429.1"/>
    </source>
</evidence>
<dbReference type="InterPro" id="IPR044705">
    <property type="entry name" value="CCB4"/>
</dbReference>
<protein>
    <recommendedName>
        <fullName evidence="4">GAF domain-containing protein</fullName>
    </recommendedName>
</protein>
<dbReference type="AlphaFoldDB" id="A0AAD7XII7"/>
<keyword evidence="1" id="KW-0732">Signal</keyword>
<dbReference type="GO" id="GO:0009507">
    <property type="term" value="C:chloroplast"/>
    <property type="evidence" value="ECO:0007669"/>
    <property type="project" value="TreeGrafter"/>
</dbReference>
<dbReference type="InterPro" id="IPR021325">
    <property type="entry name" value="CCB2/CCB4"/>
</dbReference>
<reference evidence="2" key="1">
    <citation type="submission" date="2023-01" db="EMBL/GenBank/DDBJ databases">
        <title>Metagenome sequencing of chrysophaentin producing Chrysophaeum taylorii.</title>
        <authorList>
            <person name="Davison J."/>
            <person name="Bewley C."/>
        </authorList>
    </citation>
    <scope>NUCLEOTIDE SEQUENCE</scope>
    <source>
        <strain evidence="2">NIES-1699</strain>
    </source>
</reference>
<feature type="signal peptide" evidence="1">
    <location>
        <begin position="1"/>
        <end position="16"/>
    </location>
</feature>
<gene>
    <name evidence="2" type="ORF">CTAYLR_007992</name>
</gene>
<dbReference type="EMBL" id="JAQMWT010000565">
    <property type="protein sequence ID" value="KAJ8599429.1"/>
    <property type="molecule type" value="Genomic_DNA"/>
</dbReference>
<dbReference type="PANTHER" id="PTHR34943:SF2">
    <property type="entry name" value="PROTEIN COFACTOR ASSEMBLY OF COMPLEX C SUBUNIT B CCB4, CHLOROPLASTIC"/>
    <property type="match status" value="1"/>
</dbReference>
<proteinExistence type="predicted"/>